<keyword evidence="3" id="KW-1185">Reference proteome</keyword>
<comment type="caution">
    <text evidence="2">The sequence shown here is derived from an EMBL/GenBank/DDBJ whole genome shotgun (WGS) entry which is preliminary data.</text>
</comment>
<proteinExistence type="predicted"/>
<evidence type="ECO:0000256" key="1">
    <source>
        <dbReference type="SAM" id="MobiDB-lite"/>
    </source>
</evidence>
<dbReference type="EMBL" id="CADEAL010002223">
    <property type="protein sequence ID" value="CAB1438985.1"/>
    <property type="molecule type" value="Genomic_DNA"/>
</dbReference>
<dbReference type="AlphaFoldDB" id="A0A9N7YV91"/>
<evidence type="ECO:0000313" key="3">
    <source>
        <dbReference type="Proteomes" id="UP001153269"/>
    </source>
</evidence>
<gene>
    <name evidence="2" type="ORF">PLEPLA_LOCUS26839</name>
</gene>
<accession>A0A9N7YV91</accession>
<feature type="region of interest" description="Disordered" evidence="1">
    <location>
        <begin position="1"/>
        <end position="46"/>
    </location>
</feature>
<feature type="region of interest" description="Disordered" evidence="1">
    <location>
        <begin position="64"/>
        <end position="95"/>
    </location>
</feature>
<organism evidence="2 3">
    <name type="scientific">Pleuronectes platessa</name>
    <name type="common">European plaice</name>
    <dbReference type="NCBI Taxonomy" id="8262"/>
    <lineage>
        <taxon>Eukaryota</taxon>
        <taxon>Metazoa</taxon>
        <taxon>Chordata</taxon>
        <taxon>Craniata</taxon>
        <taxon>Vertebrata</taxon>
        <taxon>Euteleostomi</taxon>
        <taxon>Actinopterygii</taxon>
        <taxon>Neopterygii</taxon>
        <taxon>Teleostei</taxon>
        <taxon>Neoteleostei</taxon>
        <taxon>Acanthomorphata</taxon>
        <taxon>Carangaria</taxon>
        <taxon>Pleuronectiformes</taxon>
        <taxon>Pleuronectoidei</taxon>
        <taxon>Pleuronectidae</taxon>
        <taxon>Pleuronectes</taxon>
    </lineage>
</organism>
<dbReference type="Proteomes" id="UP001153269">
    <property type="component" value="Unassembled WGS sequence"/>
</dbReference>
<evidence type="ECO:0000313" key="2">
    <source>
        <dbReference type="EMBL" id="CAB1438985.1"/>
    </source>
</evidence>
<protein>
    <submittedName>
        <fullName evidence="2">Uncharacterized protein</fullName>
    </submittedName>
</protein>
<sequence length="95" mass="10103">MRSGPRLQRAAAAPGTCSPPEVLSHQPPTEPRSPHGPRLPGTGGCRRGKCVWTARQSKQVICPTLSDRPQKARLSQGSAQRPPATAPSLSVDEIM</sequence>
<name>A0A9N7YV91_PLEPL</name>
<reference evidence="2" key="1">
    <citation type="submission" date="2020-03" db="EMBL/GenBank/DDBJ databases">
        <authorList>
            <person name="Weist P."/>
        </authorList>
    </citation>
    <scope>NUCLEOTIDE SEQUENCE</scope>
</reference>